<organism evidence="1 2">
    <name type="scientific">Armillaria luteobubalina</name>
    <dbReference type="NCBI Taxonomy" id="153913"/>
    <lineage>
        <taxon>Eukaryota</taxon>
        <taxon>Fungi</taxon>
        <taxon>Dikarya</taxon>
        <taxon>Basidiomycota</taxon>
        <taxon>Agaricomycotina</taxon>
        <taxon>Agaricomycetes</taxon>
        <taxon>Agaricomycetidae</taxon>
        <taxon>Agaricales</taxon>
        <taxon>Marasmiineae</taxon>
        <taxon>Physalacriaceae</taxon>
        <taxon>Armillaria</taxon>
    </lineage>
</organism>
<protein>
    <submittedName>
        <fullName evidence="1">Uncharacterized protein</fullName>
    </submittedName>
</protein>
<dbReference type="AlphaFoldDB" id="A0AA39NZF0"/>
<accession>A0AA39NZF0</accession>
<comment type="caution">
    <text evidence="1">The sequence shown here is derived from an EMBL/GenBank/DDBJ whole genome shotgun (WGS) entry which is preliminary data.</text>
</comment>
<feature type="non-terminal residue" evidence="1">
    <location>
        <position position="1"/>
    </location>
</feature>
<gene>
    <name evidence="1" type="ORF">EDD18DRAFT_1011474</name>
</gene>
<sequence length="82" mass="8984">GTRVATINSILSWIAQCDGKVMWCNRLAETGKSLLMGTLHDLLTADFGGCSRLAAFIRYDCLEYLSASKLITTIAYSLGMFD</sequence>
<dbReference type="EMBL" id="JAUEPU010000162">
    <property type="protein sequence ID" value="KAK0474722.1"/>
    <property type="molecule type" value="Genomic_DNA"/>
</dbReference>
<dbReference type="Proteomes" id="UP001175228">
    <property type="component" value="Unassembled WGS sequence"/>
</dbReference>
<name>A0AA39NZF0_9AGAR</name>
<evidence type="ECO:0000313" key="1">
    <source>
        <dbReference type="EMBL" id="KAK0474722.1"/>
    </source>
</evidence>
<reference evidence="1" key="1">
    <citation type="submission" date="2023-06" db="EMBL/GenBank/DDBJ databases">
        <authorList>
            <consortium name="Lawrence Berkeley National Laboratory"/>
            <person name="Ahrendt S."/>
            <person name="Sahu N."/>
            <person name="Indic B."/>
            <person name="Wong-Bajracharya J."/>
            <person name="Merenyi Z."/>
            <person name="Ke H.-M."/>
            <person name="Monk M."/>
            <person name="Kocsube S."/>
            <person name="Drula E."/>
            <person name="Lipzen A."/>
            <person name="Balint B."/>
            <person name="Henrissat B."/>
            <person name="Andreopoulos B."/>
            <person name="Martin F.M."/>
            <person name="Harder C.B."/>
            <person name="Rigling D."/>
            <person name="Ford K.L."/>
            <person name="Foster G.D."/>
            <person name="Pangilinan J."/>
            <person name="Papanicolaou A."/>
            <person name="Barry K."/>
            <person name="LaButti K."/>
            <person name="Viragh M."/>
            <person name="Koriabine M."/>
            <person name="Yan M."/>
            <person name="Riley R."/>
            <person name="Champramary S."/>
            <person name="Plett K.L."/>
            <person name="Tsai I.J."/>
            <person name="Slot J."/>
            <person name="Sipos G."/>
            <person name="Plett J."/>
            <person name="Nagy L.G."/>
            <person name="Grigoriev I.V."/>
        </authorList>
    </citation>
    <scope>NUCLEOTIDE SEQUENCE</scope>
    <source>
        <strain evidence="1">HWK02</strain>
    </source>
</reference>
<proteinExistence type="predicted"/>
<feature type="non-terminal residue" evidence="1">
    <location>
        <position position="82"/>
    </location>
</feature>
<evidence type="ECO:0000313" key="2">
    <source>
        <dbReference type="Proteomes" id="UP001175228"/>
    </source>
</evidence>
<keyword evidence="2" id="KW-1185">Reference proteome</keyword>